<feature type="signal peptide" evidence="2">
    <location>
        <begin position="1"/>
        <end position="18"/>
    </location>
</feature>
<feature type="compositionally biased region" description="Basic and acidic residues" evidence="1">
    <location>
        <begin position="171"/>
        <end position="199"/>
    </location>
</feature>
<name>L7LWS6_RHIPC</name>
<feature type="region of interest" description="Disordered" evidence="1">
    <location>
        <begin position="171"/>
        <end position="204"/>
    </location>
</feature>
<feature type="region of interest" description="Disordered" evidence="1">
    <location>
        <begin position="322"/>
        <end position="470"/>
    </location>
</feature>
<feature type="compositionally biased region" description="Gly residues" evidence="1">
    <location>
        <begin position="382"/>
        <end position="413"/>
    </location>
</feature>
<keyword evidence="2" id="KW-0732">Signal</keyword>
<proteinExistence type="evidence at transcript level"/>
<reference evidence="3" key="2">
    <citation type="journal article" date="2015" name="J. Proteomics">
        <title>Sexual differences in the sialomes of the zebra tick, Rhipicephalus pulchellus.</title>
        <authorList>
            <person name="Tan A.W."/>
            <person name="Francischetti I.M."/>
            <person name="Slovak M."/>
            <person name="Kini R.M."/>
            <person name="Ribeiro J.M."/>
        </authorList>
    </citation>
    <scope>NUCLEOTIDE SEQUENCE</scope>
    <source>
        <tissue evidence="3">Salivary gland</tissue>
    </source>
</reference>
<accession>L7LWS6</accession>
<organism evidence="3">
    <name type="scientific">Rhipicephalus pulchellus</name>
    <name type="common">Yellow backed tick</name>
    <name type="synonym">Dermacentor pulchellus</name>
    <dbReference type="NCBI Taxonomy" id="72859"/>
    <lineage>
        <taxon>Eukaryota</taxon>
        <taxon>Metazoa</taxon>
        <taxon>Ecdysozoa</taxon>
        <taxon>Arthropoda</taxon>
        <taxon>Chelicerata</taxon>
        <taxon>Arachnida</taxon>
        <taxon>Acari</taxon>
        <taxon>Parasitiformes</taxon>
        <taxon>Ixodida</taxon>
        <taxon>Ixodoidea</taxon>
        <taxon>Ixodidae</taxon>
        <taxon>Rhipicephalinae</taxon>
        <taxon>Rhipicephalus</taxon>
        <taxon>Rhipicephalus</taxon>
    </lineage>
</organism>
<evidence type="ECO:0000256" key="1">
    <source>
        <dbReference type="SAM" id="MobiDB-lite"/>
    </source>
</evidence>
<dbReference type="AlphaFoldDB" id="L7LWS6"/>
<feature type="compositionally biased region" description="Polar residues" evidence="1">
    <location>
        <begin position="322"/>
        <end position="338"/>
    </location>
</feature>
<feature type="compositionally biased region" description="Polar residues" evidence="1">
    <location>
        <begin position="362"/>
        <end position="375"/>
    </location>
</feature>
<dbReference type="EMBL" id="GACK01008779">
    <property type="protein sequence ID" value="JAA56255.1"/>
    <property type="molecule type" value="mRNA"/>
</dbReference>
<sequence>MDVTRHFVAFVLFATASGGLFQVQEFYQSPLNCLRTVQPVMTTISSPCAFPCALPLGDGGWEVIFRLERDGAPCNGGFCKSGICKEAPSFPVHNHLKQGFISEVKLPLPGFGYSDSKRNLQWLPPVNANSEKAPKDVAILANALRRIGVTVCSEASENAASGTIKTKHVAGDIDGQSRKRGINDRSAKSRMSDPKRRYSDNFNGAREVSGHHRYRRALPTHGLGPFDERYRFILEDIESGEVPFGPGDSSGAGAQNWSVGANMGLAGRERLWNRYKNGPTLDNNFISSHSGYRSGYNRGSGVGGALALLAAAGFLTGESRGRGSSASHSVLSNHGPWTSSRYSSRSDSFRSIPSASGVARTNFGSTTFAGSSRWGSSHGGNDRGGSNYGSSNHGGSGHGGYSYGSSSRGGSGHGSSSYGSSSHGGSGRVGSSYGSSSRGGSGRGGSSYGSSRGGSGTGRSGGGGGRGSRG</sequence>
<reference evidence="3" key="1">
    <citation type="submission" date="2012-11" db="EMBL/GenBank/DDBJ databases">
        <authorList>
            <person name="Lucero-Rivera Y.E."/>
            <person name="Tovar-Ramirez D."/>
        </authorList>
    </citation>
    <scope>NUCLEOTIDE SEQUENCE</scope>
    <source>
        <tissue evidence="3">Salivary gland</tissue>
    </source>
</reference>
<feature type="compositionally biased region" description="Gly residues" evidence="1">
    <location>
        <begin position="437"/>
        <end position="470"/>
    </location>
</feature>
<feature type="chain" id="PRO_5003980681" evidence="2">
    <location>
        <begin position="19"/>
        <end position="470"/>
    </location>
</feature>
<protein>
    <submittedName>
        <fullName evidence="3">Putative glycine rich protein</fullName>
    </submittedName>
</protein>
<evidence type="ECO:0000256" key="2">
    <source>
        <dbReference type="SAM" id="SignalP"/>
    </source>
</evidence>
<feature type="compositionally biased region" description="Low complexity" evidence="1">
    <location>
        <begin position="339"/>
        <end position="356"/>
    </location>
</feature>
<evidence type="ECO:0000313" key="3">
    <source>
        <dbReference type="EMBL" id="JAA56255.1"/>
    </source>
</evidence>